<dbReference type="Pfam" id="PF07715">
    <property type="entry name" value="Plug"/>
    <property type="match status" value="1"/>
</dbReference>
<dbReference type="OrthoDB" id="9764669at2"/>
<feature type="domain" description="TonB-dependent receptor-like beta-barrel" evidence="13">
    <location>
        <begin position="229"/>
        <end position="581"/>
    </location>
</feature>
<evidence type="ECO:0000256" key="5">
    <source>
        <dbReference type="ARBA" id="ARBA00022729"/>
    </source>
</evidence>
<evidence type="ECO:0000256" key="10">
    <source>
        <dbReference type="PROSITE-ProRule" id="PRU01360"/>
    </source>
</evidence>
<sequence length="609" mass="68017">MNSIRFSFFVVAFVMTPLSAAMALEQLPTITVTANRTPFDVEKTMASVSVIERDEIETKQYQSVPELLSRLPGISITNSGGVGQPTGVSIRGTNSNAVLVLIDGQRLGSATLGQTAFEHLPIDQIERVEVVRGPRSSLYGADAIGGVIQIFTRKASEDGVKPFVSIGYGSHESYQANAGVHIKQGNSWGTLSVAGNKTQGIDATLASTETDRDGHEDYSASLKAGHRFNDKLSVDANVLHVKGKTEYDNSFSTDPYNRTEQNVYGLGLNYSVLDMWDAQFKLGRSEDRSQTFSDKKSTSKYNTTKDTFSWLNTLRITPDHQVLVGFDYLNDKVTSKDEIDGKQRDNYGYFAQYLGQFGQFNLQTSLRLDDNEQFGNHTTGNVSVGYQFSDALMAYASYGTAFKTPTFNDLYSPYGGVITLDPESSKNYELGFKGQVQKIDWSLTGFYNEIEDLIVWRPDSPGSYNWYASQVDQARIRGVELNLGQTLDQFTWNMNYTYQDPENRSSGEDRGKQINYRAKQLFNLSADYRIDDWSLGGSVHAEDQRYTNSMNTGRLAGFATADVRVGYHVNPEFSIQAKLANMFDAQYQTNEGYRQDGRTAWVTLRYAMK</sequence>
<evidence type="ECO:0000256" key="7">
    <source>
        <dbReference type="ARBA" id="ARBA00023077"/>
    </source>
</evidence>
<evidence type="ECO:0000259" key="13">
    <source>
        <dbReference type="Pfam" id="PF00593"/>
    </source>
</evidence>
<protein>
    <submittedName>
        <fullName evidence="15">TonB-dependent vitamin B12 receptor</fullName>
    </submittedName>
</protein>
<evidence type="ECO:0000256" key="8">
    <source>
        <dbReference type="ARBA" id="ARBA00023136"/>
    </source>
</evidence>
<dbReference type="EMBL" id="ATGI01000006">
    <property type="protein sequence ID" value="EPF79799.1"/>
    <property type="molecule type" value="Genomic_DNA"/>
</dbReference>
<evidence type="ECO:0000259" key="14">
    <source>
        <dbReference type="Pfam" id="PF07715"/>
    </source>
</evidence>
<comment type="subcellular location">
    <subcellularLocation>
        <location evidence="1 10">Cell outer membrane</location>
        <topology evidence="1 10">Multi-pass membrane protein</topology>
    </subcellularLocation>
</comment>
<dbReference type="CDD" id="cd01347">
    <property type="entry name" value="ligand_gated_channel"/>
    <property type="match status" value="1"/>
</dbReference>
<dbReference type="AlphaFoldDB" id="S3P071"/>
<evidence type="ECO:0000313" key="16">
    <source>
        <dbReference type="Proteomes" id="UP000014568"/>
    </source>
</evidence>
<dbReference type="SUPFAM" id="SSF56935">
    <property type="entry name" value="Porins"/>
    <property type="match status" value="1"/>
</dbReference>
<dbReference type="Proteomes" id="UP000014568">
    <property type="component" value="Unassembled WGS sequence"/>
</dbReference>
<keyword evidence="8 10" id="KW-0472">Membrane</keyword>
<keyword evidence="16" id="KW-1185">Reference proteome</keyword>
<dbReference type="PROSITE" id="PS52016">
    <property type="entry name" value="TONB_DEPENDENT_REC_3"/>
    <property type="match status" value="1"/>
</dbReference>
<evidence type="ECO:0000256" key="9">
    <source>
        <dbReference type="ARBA" id="ARBA00023237"/>
    </source>
</evidence>
<feature type="domain" description="TonB-dependent receptor plug" evidence="14">
    <location>
        <begin position="41"/>
        <end position="147"/>
    </location>
</feature>
<dbReference type="eggNOG" id="COG4206">
    <property type="taxonomic scope" value="Bacteria"/>
</dbReference>
<dbReference type="Pfam" id="PF00593">
    <property type="entry name" value="TonB_dep_Rec_b-barrel"/>
    <property type="match status" value="1"/>
</dbReference>
<evidence type="ECO:0000256" key="11">
    <source>
        <dbReference type="RuleBase" id="RU003357"/>
    </source>
</evidence>
<dbReference type="Gene3D" id="2.170.130.10">
    <property type="entry name" value="TonB-dependent receptor, plug domain"/>
    <property type="match status" value="1"/>
</dbReference>
<keyword evidence="3 10" id="KW-1134">Transmembrane beta strand</keyword>
<dbReference type="InterPro" id="IPR036942">
    <property type="entry name" value="Beta-barrel_TonB_sf"/>
</dbReference>
<dbReference type="PATRIC" id="fig|421052.3.peg.677"/>
<comment type="caution">
    <text evidence="15">The sequence shown here is derived from an EMBL/GenBank/DDBJ whole genome shotgun (WGS) entry which is preliminary data.</text>
</comment>
<dbReference type="HOGENOM" id="CLU_008287_18_5_6"/>
<feature type="signal peptide" evidence="12">
    <location>
        <begin position="1"/>
        <end position="23"/>
    </location>
</feature>
<dbReference type="GO" id="GO:0006811">
    <property type="term" value="P:monoatomic ion transport"/>
    <property type="evidence" value="ECO:0007669"/>
    <property type="project" value="UniProtKB-KW"/>
</dbReference>
<name>S3P071_9GAMM</name>
<evidence type="ECO:0000256" key="3">
    <source>
        <dbReference type="ARBA" id="ARBA00022452"/>
    </source>
</evidence>
<dbReference type="GO" id="GO:0009279">
    <property type="term" value="C:cell outer membrane"/>
    <property type="evidence" value="ECO:0007669"/>
    <property type="project" value="UniProtKB-SubCell"/>
</dbReference>
<dbReference type="PANTHER" id="PTHR30069:SF53">
    <property type="entry name" value="COLICIN I RECEPTOR-RELATED"/>
    <property type="match status" value="1"/>
</dbReference>
<feature type="chain" id="PRO_5004512530" evidence="12">
    <location>
        <begin position="24"/>
        <end position="609"/>
    </location>
</feature>
<keyword evidence="15" id="KW-0675">Receptor</keyword>
<accession>S3P071</accession>
<proteinExistence type="inferred from homology"/>
<organism evidence="15 16">
    <name type="scientific">Acinetobacter rudis CIP 110305</name>
    <dbReference type="NCBI Taxonomy" id="421052"/>
    <lineage>
        <taxon>Bacteria</taxon>
        <taxon>Pseudomonadati</taxon>
        <taxon>Pseudomonadota</taxon>
        <taxon>Gammaproteobacteria</taxon>
        <taxon>Moraxellales</taxon>
        <taxon>Moraxellaceae</taxon>
        <taxon>Acinetobacter</taxon>
    </lineage>
</organism>
<keyword evidence="9 10" id="KW-0998">Cell outer membrane</keyword>
<reference evidence="15 16" key="1">
    <citation type="submission" date="2013-06" db="EMBL/GenBank/DDBJ databases">
        <title>The Genome Sequence of Acinetobacter rudis CIP 110305.</title>
        <authorList>
            <consortium name="The Broad Institute Genome Sequencing Platform"/>
            <consortium name="The Broad Institute Genome Sequencing Center for Infectious Disease"/>
            <person name="Cerqueira G."/>
            <person name="Feldgarden M."/>
            <person name="Courvalin P."/>
            <person name="Perichon B."/>
            <person name="Grillot-Courvalin C."/>
            <person name="Clermont D."/>
            <person name="Rocha E."/>
            <person name="Yoon E.-J."/>
            <person name="Nemec A."/>
            <person name="Young S.K."/>
            <person name="Zeng Q."/>
            <person name="Gargeya S."/>
            <person name="Fitzgerald M."/>
            <person name="Abouelleil A."/>
            <person name="Alvarado L."/>
            <person name="Berlin A.M."/>
            <person name="Chapman S.B."/>
            <person name="Dewar J."/>
            <person name="Goldberg J."/>
            <person name="Griggs A."/>
            <person name="Gujja S."/>
            <person name="Hansen M."/>
            <person name="Howarth C."/>
            <person name="Imamovic A."/>
            <person name="Larimer J."/>
            <person name="McCowan C."/>
            <person name="Murphy C."/>
            <person name="Pearson M."/>
            <person name="Priest M."/>
            <person name="Roberts A."/>
            <person name="Saif S."/>
            <person name="Shea T."/>
            <person name="Sykes S."/>
            <person name="Wortman J."/>
            <person name="Nusbaum C."/>
            <person name="Birren B."/>
        </authorList>
    </citation>
    <scope>NUCLEOTIDE SEQUENCE [LARGE SCALE GENOMIC DNA]</scope>
    <source>
        <strain evidence="15 16">CIP 110305</strain>
    </source>
</reference>
<keyword evidence="6" id="KW-0406">Ion transport</keyword>
<dbReference type="GO" id="GO:0015889">
    <property type="term" value="P:cobalamin transport"/>
    <property type="evidence" value="ECO:0007669"/>
    <property type="project" value="TreeGrafter"/>
</dbReference>
<evidence type="ECO:0000256" key="12">
    <source>
        <dbReference type="SAM" id="SignalP"/>
    </source>
</evidence>
<gene>
    <name evidence="15" type="ORF">F945_00687</name>
</gene>
<dbReference type="PANTHER" id="PTHR30069">
    <property type="entry name" value="TONB-DEPENDENT OUTER MEMBRANE RECEPTOR"/>
    <property type="match status" value="1"/>
</dbReference>
<dbReference type="InterPro" id="IPR037066">
    <property type="entry name" value="Plug_dom_sf"/>
</dbReference>
<dbReference type="STRING" id="632955.GCA_000829675_02916"/>
<keyword evidence="5 12" id="KW-0732">Signal</keyword>
<evidence type="ECO:0000256" key="6">
    <source>
        <dbReference type="ARBA" id="ARBA00023065"/>
    </source>
</evidence>
<dbReference type="InterPro" id="IPR000531">
    <property type="entry name" value="Beta-barrel_TonB"/>
</dbReference>
<dbReference type="InterPro" id="IPR012910">
    <property type="entry name" value="Plug_dom"/>
</dbReference>
<dbReference type="Gene3D" id="2.40.170.20">
    <property type="entry name" value="TonB-dependent receptor, beta-barrel domain"/>
    <property type="match status" value="1"/>
</dbReference>
<comment type="similarity">
    <text evidence="10 11">Belongs to the TonB-dependent receptor family.</text>
</comment>
<evidence type="ECO:0000256" key="1">
    <source>
        <dbReference type="ARBA" id="ARBA00004571"/>
    </source>
</evidence>
<evidence type="ECO:0000256" key="2">
    <source>
        <dbReference type="ARBA" id="ARBA00022448"/>
    </source>
</evidence>
<keyword evidence="2 10" id="KW-0813">Transport</keyword>
<keyword evidence="7 11" id="KW-0798">TonB box</keyword>
<evidence type="ECO:0000256" key="4">
    <source>
        <dbReference type="ARBA" id="ARBA00022692"/>
    </source>
</evidence>
<dbReference type="RefSeq" id="WP_016655118.1">
    <property type="nucleotide sequence ID" value="NZ_KE340351.1"/>
</dbReference>
<dbReference type="InterPro" id="IPR039426">
    <property type="entry name" value="TonB-dep_rcpt-like"/>
</dbReference>
<evidence type="ECO:0000313" key="15">
    <source>
        <dbReference type="EMBL" id="EPF79799.1"/>
    </source>
</evidence>
<keyword evidence="4 10" id="KW-0812">Transmembrane</keyword>